<evidence type="ECO:0000313" key="8">
    <source>
        <dbReference type="EMBL" id="SMP42871.1"/>
    </source>
</evidence>
<name>A0AA46AHS5_9CLOT</name>
<feature type="transmembrane region" description="Helical" evidence="6">
    <location>
        <begin position="308"/>
        <end position="333"/>
    </location>
</feature>
<evidence type="ECO:0000256" key="5">
    <source>
        <dbReference type="ARBA" id="ARBA00023136"/>
    </source>
</evidence>
<feature type="transmembrane region" description="Helical" evidence="6">
    <location>
        <begin position="258"/>
        <end position="278"/>
    </location>
</feature>
<dbReference type="InterPro" id="IPR036259">
    <property type="entry name" value="MFS_trans_sf"/>
</dbReference>
<comment type="caution">
    <text evidence="8">The sequence shown here is derived from an EMBL/GenBank/DDBJ whole genome shotgun (WGS) entry which is preliminary data.</text>
</comment>
<dbReference type="CDD" id="cd17353">
    <property type="entry name" value="MFS_OFA_like"/>
    <property type="match status" value="1"/>
</dbReference>
<keyword evidence="4 6" id="KW-1133">Transmembrane helix</keyword>
<feature type="transmembrane region" description="Helical" evidence="6">
    <location>
        <begin position="219"/>
        <end position="238"/>
    </location>
</feature>
<feature type="transmembrane region" description="Helical" evidence="6">
    <location>
        <begin position="98"/>
        <end position="121"/>
    </location>
</feature>
<dbReference type="InterPro" id="IPR011701">
    <property type="entry name" value="MFS"/>
</dbReference>
<dbReference type="InterPro" id="IPR050327">
    <property type="entry name" value="Proton-linked_MCT"/>
</dbReference>
<dbReference type="PANTHER" id="PTHR11360">
    <property type="entry name" value="MONOCARBOXYLATE TRANSPORTER"/>
    <property type="match status" value="1"/>
</dbReference>
<dbReference type="PANTHER" id="PTHR11360:SF304">
    <property type="entry name" value="MFS DOMAIN-CONTAINING PROTEIN"/>
    <property type="match status" value="1"/>
</dbReference>
<keyword evidence="3 6" id="KW-0812">Transmembrane</keyword>
<evidence type="ECO:0000256" key="4">
    <source>
        <dbReference type="ARBA" id="ARBA00022989"/>
    </source>
</evidence>
<evidence type="ECO:0000313" key="9">
    <source>
        <dbReference type="Proteomes" id="UP001158066"/>
    </source>
</evidence>
<dbReference type="Pfam" id="PF07690">
    <property type="entry name" value="MFS_1"/>
    <property type="match status" value="1"/>
</dbReference>
<reference evidence="8" key="1">
    <citation type="submission" date="2017-05" db="EMBL/GenBank/DDBJ databases">
        <authorList>
            <person name="Varghese N."/>
            <person name="Submissions S."/>
        </authorList>
    </citation>
    <scope>NUCLEOTIDE SEQUENCE</scope>
    <source>
        <strain evidence="8">Su22</strain>
    </source>
</reference>
<dbReference type="AlphaFoldDB" id="A0AA46AHS5"/>
<dbReference type="GO" id="GO:0005886">
    <property type="term" value="C:plasma membrane"/>
    <property type="evidence" value="ECO:0007669"/>
    <property type="project" value="UniProtKB-SubCell"/>
</dbReference>
<feature type="transmembrane region" description="Helical" evidence="6">
    <location>
        <begin position="44"/>
        <end position="63"/>
    </location>
</feature>
<keyword evidence="5 6" id="KW-0472">Membrane</keyword>
<dbReference type="RefSeq" id="WP_283407939.1">
    <property type="nucleotide sequence ID" value="NZ_FXUF01000002.1"/>
</dbReference>
<evidence type="ECO:0000259" key="7">
    <source>
        <dbReference type="PROSITE" id="PS50850"/>
    </source>
</evidence>
<feature type="transmembrane region" description="Helical" evidence="6">
    <location>
        <begin position="285"/>
        <end position="302"/>
    </location>
</feature>
<keyword evidence="2" id="KW-0813">Transport</keyword>
<dbReference type="EMBL" id="FXUF01000002">
    <property type="protein sequence ID" value="SMP42871.1"/>
    <property type="molecule type" value="Genomic_DNA"/>
</dbReference>
<evidence type="ECO:0000256" key="3">
    <source>
        <dbReference type="ARBA" id="ARBA00022692"/>
    </source>
</evidence>
<keyword evidence="9" id="KW-1185">Reference proteome</keyword>
<evidence type="ECO:0000256" key="1">
    <source>
        <dbReference type="ARBA" id="ARBA00004651"/>
    </source>
</evidence>
<organism evidence="8 9">
    <name type="scientific">Anoxynatronum buryatiense</name>
    <dbReference type="NCBI Taxonomy" id="489973"/>
    <lineage>
        <taxon>Bacteria</taxon>
        <taxon>Bacillati</taxon>
        <taxon>Bacillota</taxon>
        <taxon>Clostridia</taxon>
        <taxon>Eubacteriales</taxon>
        <taxon>Clostridiaceae</taxon>
        <taxon>Anoxynatronum</taxon>
    </lineage>
</organism>
<gene>
    <name evidence="8" type="ORF">SAMN06296020_10221</name>
</gene>
<dbReference type="Proteomes" id="UP001158066">
    <property type="component" value="Unassembled WGS sequence"/>
</dbReference>
<feature type="transmembrane region" description="Helical" evidence="6">
    <location>
        <begin position="161"/>
        <end position="183"/>
    </location>
</feature>
<evidence type="ECO:0000256" key="2">
    <source>
        <dbReference type="ARBA" id="ARBA00022448"/>
    </source>
</evidence>
<feature type="transmembrane region" description="Helical" evidence="6">
    <location>
        <begin position="133"/>
        <end position="155"/>
    </location>
</feature>
<accession>A0AA46AHS5</accession>
<feature type="domain" description="Major facilitator superfamily (MFS) profile" evidence="7">
    <location>
        <begin position="1"/>
        <end position="399"/>
    </location>
</feature>
<feature type="transmembrane region" description="Helical" evidence="6">
    <location>
        <begin position="345"/>
        <end position="364"/>
    </location>
</feature>
<proteinExistence type="predicted"/>
<evidence type="ECO:0000256" key="6">
    <source>
        <dbReference type="SAM" id="Phobius"/>
    </source>
</evidence>
<dbReference type="GO" id="GO:0022857">
    <property type="term" value="F:transmembrane transporter activity"/>
    <property type="evidence" value="ECO:0007669"/>
    <property type="project" value="InterPro"/>
</dbReference>
<dbReference type="PROSITE" id="PS50850">
    <property type="entry name" value="MFS"/>
    <property type="match status" value="1"/>
</dbReference>
<feature type="transmembrane region" description="Helical" evidence="6">
    <location>
        <begin position="75"/>
        <end position="92"/>
    </location>
</feature>
<comment type="subcellular location">
    <subcellularLocation>
        <location evidence="1">Cell membrane</location>
        <topology evidence="1">Multi-pass membrane protein</topology>
    </subcellularLocation>
</comment>
<dbReference type="Gene3D" id="1.20.1250.20">
    <property type="entry name" value="MFS general substrate transporter like domains"/>
    <property type="match status" value="2"/>
</dbReference>
<dbReference type="SUPFAM" id="SSF103473">
    <property type="entry name" value="MFS general substrate transporter"/>
    <property type="match status" value="1"/>
</dbReference>
<feature type="transmembrane region" description="Helical" evidence="6">
    <location>
        <begin position="376"/>
        <end position="394"/>
    </location>
</feature>
<dbReference type="InterPro" id="IPR020846">
    <property type="entry name" value="MFS_dom"/>
</dbReference>
<sequence length="410" mass="44487">MNFESKRWRYMMAAMLLALCSGIGYAWSVFQKPLMENFEWALETISITFTVQVMISTLAPVFLSRFQKIWGVQKYLRVGMSIYILGILATMFTSSIGYLYIVYGIVVGIGIAMLYPALMAYATGLFPDKTGMASGLLASAYGSGAVLWAPIATFFMNRFGVLSVFGLLAGIFAVIMVPVSFIIRGIPANFKSTLDSKRGSGANNVTAKDYTWKEMLQTVNFYMILVSLTLGATAGLMITGHASGMMQEILSFTAEQAAVLVGIFSAFNALGRLIFGFVSDRLGRYNVILLLFAVIGGAMLILSQTTGLIFVIALLSISACYGGFASMFSPVCADNFGMKHLSVNYSFLYIAYGMAGLIGPQMAARIRSASGSYETAFLAVAGMSVVGFILVLRLRFKKNSQTSNTLKESE</sequence>
<protein>
    <submittedName>
        <fullName evidence="8">MFS transporter, OFA family, oxalate/formate antiporter</fullName>
    </submittedName>
</protein>